<evidence type="ECO:0000256" key="1">
    <source>
        <dbReference type="ARBA" id="ARBA00022630"/>
    </source>
</evidence>
<dbReference type="InterPro" id="IPR051312">
    <property type="entry name" value="Diverse_Substr_Oxidored"/>
</dbReference>
<dbReference type="OrthoDB" id="9793944at2"/>
<dbReference type="AlphaFoldDB" id="A0A543NV29"/>
<dbReference type="EMBL" id="VFQE01000003">
    <property type="protein sequence ID" value="TQN35678.1"/>
    <property type="molecule type" value="Genomic_DNA"/>
</dbReference>
<dbReference type="GO" id="GO:0071949">
    <property type="term" value="F:FAD binding"/>
    <property type="evidence" value="ECO:0007669"/>
    <property type="project" value="InterPro"/>
</dbReference>
<protein>
    <submittedName>
        <fullName evidence="5">Carbon-monoxide dehydrogenase medium subunit</fullName>
    </submittedName>
</protein>
<sequence length="295" mass="30076">MKPAPFRYADPGSLDEVLTVLSSEGAGAKVLAGGQSLLPLLSMRLAAPTTLVDINRVPDLDSVEVTGDGVTVGALVRHNALLGGHPDAIAAARVQPLLARATANVAHPAIRNRGTTVGSIAHADPSGEMTSVLALTDGSVEVATPSGVRTVGWQDLFVGPLETSISGPAVVTSAYFGALPPRSGTAFAEVARRKGDYAVCGAGVVVTLDADRRVAAVRASYVSVGLTPEVHDLTEAVAGSPVEKADWAAAGALARTLVDPDTDIHASADYRRLLVGVLTERTLAEAAAEAVGRVA</sequence>
<organism evidence="5 6">
    <name type="scientific">Blastococcus colisei</name>
    <dbReference type="NCBI Taxonomy" id="1564162"/>
    <lineage>
        <taxon>Bacteria</taxon>
        <taxon>Bacillati</taxon>
        <taxon>Actinomycetota</taxon>
        <taxon>Actinomycetes</taxon>
        <taxon>Geodermatophilales</taxon>
        <taxon>Geodermatophilaceae</taxon>
        <taxon>Blastococcus</taxon>
    </lineage>
</organism>
<dbReference type="Pfam" id="PF00941">
    <property type="entry name" value="FAD_binding_5"/>
    <property type="match status" value="1"/>
</dbReference>
<dbReference type="Gene3D" id="3.30.390.50">
    <property type="entry name" value="CO dehydrogenase flavoprotein, C-terminal domain"/>
    <property type="match status" value="1"/>
</dbReference>
<dbReference type="InterPro" id="IPR016167">
    <property type="entry name" value="FAD-bd_PCMH_sub1"/>
</dbReference>
<dbReference type="PROSITE" id="PS51387">
    <property type="entry name" value="FAD_PCMH"/>
    <property type="match status" value="1"/>
</dbReference>
<keyword evidence="3" id="KW-0560">Oxidoreductase</keyword>
<gene>
    <name evidence="5" type="ORF">FHU33_4906</name>
</gene>
<dbReference type="PANTHER" id="PTHR42659:SF2">
    <property type="entry name" value="XANTHINE DEHYDROGENASE SUBUNIT C-RELATED"/>
    <property type="match status" value="1"/>
</dbReference>
<dbReference type="InterPro" id="IPR016166">
    <property type="entry name" value="FAD-bd_PCMH"/>
</dbReference>
<accession>A0A543NV29</accession>
<dbReference type="PANTHER" id="PTHR42659">
    <property type="entry name" value="XANTHINE DEHYDROGENASE SUBUNIT C-RELATED"/>
    <property type="match status" value="1"/>
</dbReference>
<dbReference type="InterPro" id="IPR016169">
    <property type="entry name" value="FAD-bd_PCMH_sub2"/>
</dbReference>
<keyword evidence="6" id="KW-1185">Reference proteome</keyword>
<dbReference type="SUPFAM" id="SSF56176">
    <property type="entry name" value="FAD-binding/transporter-associated domain-like"/>
    <property type="match status" value="1"/>
</dbReference>
<evidence type="ECO:0000313" key="5">
    <source>
        <dbReference type="EMBL" id="TQN35678.1"/>
    </source>
</evidence>
<name>A0A543NV29_9ACTN</name>
<evidence type="ECO:0000256" key="2">
    <source>
        <dbReference type="ARBA" id="ARBA00022827"/>
    </source>
</evidence>
<dbReference type="RefSeq" id="WP_142028170.1">
    <property type="nucleotide sequence ID" value="NZ_VFQE01000003.1"/>
</dbReference>
<dbReference type="InterPro" id="IPR005107">
    <property type="entry name" value="CO_DH_flav_C"/>
</dbReference>
<keyword evidence="2" id="KW-0274">FAD</keyword>
<keyword evidence="1" id="KW-0285">Flavoprotein</keyword>
<dbReference type="SMART" id="SM01092">
    <property type="entry name" value="CO_deh_flav_C"/>
    <property type="match status" value="1"/>
</dbReference>
<reference evidence="5 6" key="1">
    <citation type="submission" date="2019-06" db="EMBL/GenBank/DDBJ databases">
        <title>Sequencing the genomes of 1000 actinobacteria strains.</title>
        <authorList>
            <person name="Klenk H.-P."/>
        </authorList>
    </citation>
    <scope>NUCLEOTIDE SEQUENCE [LARGE SCALE GENOMIC DNA]</scope>
    <source>
        <strain evidence="5 6">DSM 46837</strain>
    </source>
</reference>
<dbReference type="Gene3D" id="3.30.43.10">
    <property type="entry name" value="Uridine Diphospho-n-acetylenolpyruvylglucosamine Reductase, domain 2"/>
    <property type="match status" value="1"/>
</dbReference>
<feature type="domain" description="FAD-binding PCMH-type" evidence="4">
    <location>
        <begin position="1"/>
        <end position="181"/>
    </location>
</feature>
<proteinExistence type="predicted"/>
<dbReference type="Proteomes" id="UP000319865">
    <property type="component" value="Unassembled WGS sequence"/>
</dbReference>
<comment type="caution">
    <text evidence="5">The sequence shown here is derived from an EMBL/GenBank/DDBJ whole genome shotgun (WGS) entry which is preliminary data.</text>
</comment>
<dbReference type="InterPro" id="IPR036318">
    <property type="entry name" value="FAD-bd_PCMH-like_sf"/>
</dbReference>
<dbReference type="Gene3D" id="3.30.465.10">
    <property type="match status" value="1"/>
</dbReference>
<evidence type="ECO:0000259" key="4">
    <source>
        <dbReference type="PROSITE" id="PS51387"/>
    </source>
</evidence>
<evidence type="ECO:0000256" key="3">
    <source>
        <dbReference type="ARBA" id="ARBA00023002"/>
    </source>
</evidence>
<dbReference type="GO" id="GO:0016491">
    <property type="term" value="F:oxidoreductase activity"/>
    <property type="evidence" value="ECO:0007669"/>
    <property type="project" value="UniProtKB-KW"/>
</dbReference>
<evidence type="ECO:0000313" key="6">
    <source>
        <dbReference type="Proteomes" id="UP000319865"/>
    </source>
</evidence>
<dbReference type="InterPro" id="IPR002346">
    <property type="entry name" value="Mopterin_DH_FAD-bd"/>
</dbReference>
<dbReference type="InterPro" id="IPR036683">
    <property type="entry name" value="CO_DH_flav_C_dom_sf"/>
</dbReference>
<dbReference type="Pfam" id="PF03450">
    <property type="entry name" value="CO_deh_flav_C"/>
    <property type="match status" value="1"/>
</dbReference>
<dbReference type="SUPFAM" id="SSF55447">
    <property type="entry name" value="CO dehydrogenase flavoprotein C-terminal domain-like"/>
    <property type="match status" value="1"/>
</dbReference>